<dbReference type="Proteomes" id="UP001168098">
    <property type="component" value="Unassembled WGS sequence"/>
</dbReference>
<evidence type="ECO:0008006" key="4">
    <source>
        <dbReference type="Google" id="ProtNLM"/>
    </source>
</evidence>
<feature type="transmembrane region" description="Helical" evidence="1">
    <location>
        <begin position="20"/>
        <end position="37"/>
    </location>
</feature>
<reference evidence="2 3" key="1">
    <citation type="journal article" date="2023" name="BMC Biotechnol.">
        <title>Vitis rotundifolia cv Carlos genome sequencing.</title>
        <authorList>
            <person name="Huff M."/>
            <person name="Hulse-Kemp A."/>
            <person name="Scheffler B."/>
            <person name="Youngblood R."/>
            <person name="Simpson S."/>
            <person name="Babiker E."/>
            <person name="Staton M."/>
        </authorList>
    </citation>
    <scope>NUCLEOTIDE SEQUENCE [LARGE SCALE GENOMIC DNA]</scope>
    <source>
        <tissue evidence="2">Leaf</tissue>
    </source>
</reference>
<dbReference type="PANTHER" id="PTHR36778">
    <property type="entry name" value="CADMIUM-INDUCED PROTEIN AS8"/>
    <property type="match status" value="1"/>
</dbReference>
<comment type="caution">
    <text evidence="2">The sequence shown here is derived from an EMBL/GenBank/DDBJ whole genome shotgun (WGS) entry which is preliminary data.</text>
</comment>
<dbReference type="InterPro" id="IPR037735">
    <property type="entry name" value="AS8-like"/>
</dbReference>
<name>A0AA39A8N0_VITRO</name>
<evidence type="ECO:0000313" key="3">
    <source>
        <dbReference type="Proteomes" id="UP001168098"/>
    </source>
</evidence>
<feature type="transmembrane region" description="Helical" evidence="1">
    <location>
        <begin position="58"/>
        <end position="81"/>
    </location>
</feature>
<accession>A0AA39A8N0</accession>
<organism evidence="2 3">
    <name type="scientific">Vitis rotundifolia</name>
    <name type="common">Muscadine grape</name>
    <dbReference type="NCBI Taxonomy" id="103349"/>
    <lineage>
        <taxon>Eukaryota</taxon>
        <taxon>Viridiplantae</taxon>
        <taxon>Streptophyta</taxon>
        <taxon>Embryophyta</taxon>
        <taxon>Tracheophyta</taxon>
        <taxon>Spermatophyta</taxon>
        <taxon>Magnoliopsida</taxon>
        <taxon>eudicotyledons</taxon>
        <taxon>Gunneridae</taxon>
        <taxon>Pentapetalae</taxon>
        <taxon>rosids</taxon>
        <taxon>Vitales</taxon>
        <taxon>Vitaceae</taxon>
        <taxon>Viteae</taxon>
        <taxon>Vitis</taxon>
    </lineage>
</organism>
<dbReference type="EMBL" id="JARBHA010000004">
    <property type="protein sequence ID" value="KAJ9703050.1"/>
    <property type="molecule type" value="Genomic_DNA"/>
</dbReference>
<sequence length="250" mass="26733">MEISGPNSKPWDSDWDWKQVIGYLSSLSLSLSGRSIYHTNNILMIIKGLFRRYERWNPVHPTSGAFWGMGIGIGCGVGWGPGFGPEVVGYVGAGCGVGFSVGITLAGVGIGLPANCLIEVPYNAFIATRNGALEFTRMSGLLSMGNAAGDGLNNIVSHISGLQREASGRFSSFKGRHTLNKGVDLCDLKSLMLHSRSILERIRTSGCSSFHGRRVVITIGSSLSGEGLFFCPMCEFGGIKEQSVQCGMML</sequence>
<keyword evidence="1" id="KW-0472">Membrane</keyword>
<keyword evidence="3" id="KW-1185">Reference proteome</keyword>
<keyword evidence="1" id="KW-0812">Transmembrane</keyword>
<dbReference type="PANTHER" id="PTHR36778:SF1">
    <property type="entry name" value="CADMIUM-INDUCED PROTEIN AS8"/>
    <property type="match status" value="1"/>
</dbReference>
<feature type="transmembrane region" description="Helical" evidence="1">
    <location>
        <begin position="87"/>
        <end position="112"/>
    </location>
</feature>
<gene>
    <name evidence="2" type="ORF">PVL29_004706</name>
</gene>
<proteinExistence type="predicted"/>
<keyword evidence="1" id="KW-1133">Transmembrane helix</keyword>
<dbReference type="AlphaFoldDB" id="A0AA39A8N0"/>
<evidence type="ECO:0000256" key="1">
    <source>
        <dbReference type="SAM" id="Phobius"/>
    </source>
</evidence>
<protein>
    <recommendedName>
        <fullName evidence="4">Cadmium-induced protein AS8</fullName>
    </recommendedName>
</protein>
<evidence type="ECO:0000313" key="2">
    <source>
        <dbReference type="EMBL" id="KAJ9703050.1"/>
    </source>
</evidence>